<evidence type="ECO:0000313" key="10">
    <source>
        <dbReference type="EMBL" id="RAV20933.1"/>
    </source>
</evidence>
<dbReference type="OrthoDB" id="9769691at2"/>
<dbReference type="SUPFAM" id="SSF55486">
    <property type="entry name" value="Metalloproteases ('zincins'), catalytic domain"/>
    <property type="match status" value="1"/>
</dbReference>
<dbReference type="GO" id="GO:0046872">
    <property type="term" value="F:metal ion binding"/>
    <property type="evidence" value="ECO:0007669"/>
    <property type="project" value="UniProtKB-UniRule"/>
</dbReference>
<evidence type="ECO:0000256" key="5">
    <source>
        <dbReference type="ARBA" id="ARBA00023049"/>
    </source>
</evidence>
<dbReference type="EMBL" id="QMFB01000006">
    <property type="protein sequence ID" value="RAV20933.1"/>
    <property type="molecule type" value="Genomic_DNA"/>
</dbReference>
<dbReference type="Pfam" id="PF08439">
    <property type="entry name" value="Peptidase_M3_N"/>
    <property type="match status" value="1"/>
</dbReference>
<sequence length="595" mass="68422">MRLPLHQTWDLDVFFEGGSESPAFKQFLEELQSDTEGLSDELNCPAPKTEEEADVLQELLDKLQDLQKRLRQAGAFITCLSSQNLADRHAITLGGKLSGIQAGYQSAMTRFDVLLADIPADVFDRLMQREPWQAIAFNLDERRKQVRGKLPPEQETLINDLAIDGYHGWSSLYDTTVKQIRIPYEKDGKTAMLSAGQFANKLKEPNRERRGNLFRQWEETWAAQEDFCADALNHLAGFRLQLYKHRKWDSVLREPLEINRMSDRTLQAMWGAIEWSKPVFLEYLSRIAELMGVDKLAWHDLNAPLEGKDMEVSYDEAAVFIERHFRRFSPKLADFTVRAFEERWVEAEDRAGKRPGGFCTSFPVSRQSRIFMTYSGAGNLSTLAHELGHAFHQHVMDELPPISQRYAMNVAETASTFAEMVVSDAALKEAETRDQKLFMLKDKIQRAVTFFMDIHSRFLFETRFYEERKSGLLTPERLNELMTEAQKDAYCDALSEYHPHFWASKLHFYKTGVPFYNFPYTFGFLFSAGIYAIALQEGAAFEERYIALLQDTGRMTVEQLAEKHLGADLTQPAFWENAIALSVEDVRQFLELTGS</sequence>
<comment type="caution">
    <text evidence="10">The sequence shown here is derived from an EMBL/GenBank/DDBJ whole genome shotgun (WGS) entry which is preliminary data.</text>
</comment>
<dbReference type="GO" id="GO:0004222">
    <property type="term" value="F:metalloendopeptidase activity"/>
    <property type="evidence" value="ECO:0007669"/>
    <property type="project" value="InterPro"/>
</dbReference>
<dbReference type="InterPro" id="IPR013647">
    <property type="entry name" value="OligopepF_N_dom"/>
</dbReference>
<keyword evidence="2 6" id="KW-0479">Metal-binding</keyword>
<reference evidence="10 11" key="1">
    <citation type="journal article" date="2009" name="Int. J. Syst. Evol. Microbiol.">
        <title>Paenibacillus contaminans sp. nov., isolated from a contaminated laboratory plate.</title>
        <authorList>
            <person name="Chou J.H."/>
            <person name="Lee J.H."/>
            <person name="Lin M.C."/>
            <person name="Chang P.S."/>
            <person name="Arun A.B."/>
            <person name="Young C.C."/>
            <person name="Chen W.M."/>
        </authorList>
    </citation>
    <scope>NUCLEOTIDE SEQUENCE [LARGE SCALE GENOMIC DNA]</scope>
    <source>
        <strain evidence="10 11">CKOBP-6</strain>
    </source>
</reference>
<dbReference type="Pfam" id="PF01432">
    <property type="entry name" value="Peptidase_M3"/>
    <property type="match status" value="1"/>
</dbReference>
<dbReference type="InterPro" id="IPR042088">
    <property type="entry name" value="OligoPept_F_C"/>
</dbReference>
<dbReference type="InterPro" id="IPR001333">
    <property type="entry name" value="Peptidase_M32_Taq"/>
</dbReference>
<dbReference type="PANTHER" id="PTHR34217">
    <property type="entry name" value="METAL-DEPENDENT CARBOXYPEPTIDASE"/>
    <property type="match status" value="1"/>
</dbReference>
<accession>A0A329MQA3</accession>
<evidence type="ECO:0000313" key="11">
    <source>
        <dbReference type="Proteomes" id="UP000250369"/>
    </source>
</evidence>
<protein>
    <submittedName>
        <fullName evidence="10">Oligoendopeptidase</fullName>
    </submittedName>
</protein>
<evidence type="ECO:0000256" key="7">
    <source>
        <dbReference type="SAM" id="Coils"/>
    </source>
</evidence>
<proteinExistence type="inferred from homology"/>
<dbReference type="Gene3D" id="1.10.1370.20">
    <property type="entry name" value="Oligoendopeptidase f, C-terminal domain"/>
    <property type="match status" value="1"/>
</dbReference>
<keyword evidence="5 6" id="KW-0482">Metalloprotease</keyword>
<evidence type="ECO:0000256" key="4">
    <source>
        <dbReference type="ARBA" id="ARBA00022833"/>
    </source>
</evidence>
<dbReference type="CDD" id="cd09607">
    <property type="entry name" value="M3B_PepF"/>
    <property type="match status" value="1"/>
</dbReference>
<keyword evidence="3 6" id="KW-0378">Hydrolase</keyword>
<feature type="domain" description="Oligopeptidase F N-terminal" evidence="9">
    <location>
        <begin position="116"/>
        <end position="181"/>
    </location>
</feature>
<keyword evidence="11" id="KW-1185">Reference proteome</keyword>
<feature type="coiled-coil region" evidence="7">
    <location>
        <begin position="46"/>
        <end position="76"/>
    </location>
</feature>
<evidence type="ECO:0000256" key="1">
    <source>
        <dbReference type="ARBA" id="ARBA00022670"/>
    </source>
</evidence>
<dbReference type="NCBIfam" id="TIGR02290">
    <property type="entry name" value="M3_fam_3"/>
    <property type="match status" value="1"/>
</dbReference>
<comment type="similarity">
    <text evidence="6">Belongs to the peptidase M3 family.</text>
</comment>
<dbReference type="InterPro" id="IPR011977">
    <property type="entry name" value="Pept_M3B_clade3"/>
</dbReference>
<comment type="cofactor">
    <cofactor evidence="6">
        <name>Zn(2+)</name>
        <dbReference type="ChEBI" id="CHEBI:29105"/>
    </cofactor>
    <text evidence="6">Binds 1 zinc ion.</text>
</comment>
<dbReference type="PANTHER" id="PTHR34217:SF1">
    <property type="entry name" value="CARBOXYPEPTIDASE 1"/>
    <property type="match status" value="1"/>
</dbReference>
<organism evidence="10 11">
    <name type="scientific">Paenibacillus contaminans</name>
    <dbReference type="NCBI Taxonomy" id="450362"/>
    <lineage>
        <taxon>Bacteria</taxon>
        <taxon>Bacillati</taxon>
        <taxon>Bacillota</taxon>
        <taxon>Bacilli</taxon>
        <taxon>Bacillales</taxon>
        <taxon>Paenibacillaceae</taxon>
        <taxon>Paenibacillus</taxon>
    </lineage>
</organism>
<keyword evidence="1 6" id="KW-0645">Protease</keyword>
<gene>
    <name evidence="10" type="ORF">DQG23_12645</name>
</gene>
<dbReference type="InterPro" id="IPR034006">
    <property type="entry name" value="M3B_PepF_2"/>
</dbReference>
<dbReference type="GO" id="GO:0006508">
    <property type="term" value="P:proteolysis"/>
    <property type="evidence" value="ECO:0007669"/>
    <property type="project" value="UniProtKB-KW"/>
</dbReference>
<dbReference type="Gene3D" id="1.20.140.70">
    <property type="entry name" value="Oligopeptidase f, N-terminal domain"/>
    <property type="match status" value="1"/>
</dbReference>
<evidence type="ECO:0000259" key="8">
    <source>
        <dbReference type="Pfam" id="PF01432"/>
    </source>
</evidence>
<dbReference type="GO" id="GO:0004181">
    <property type="term" value="F:metallocarboxypeptidase activity"/>
    <property type="evidence" value="ECO:0007669"/>
    <property type="project" value="InterPro"/>
</dbReference>
<dbReference type="RefSeq" id="WP_113031213.1">
    <property type="nucleotide sequence ID" value="NZ_QMFB01000006.1"/>
</dbReference>
<evidence type="ECO:0000259" key="9">
    <source>
        <dbReference type="Pfam" id="PF08439"/>
    </source>
</evidence>
<dbReference type="AlphaFoldDB" id="A0A329MQA3"/>
<keyword evidence="7" id="KW-0175">Coiled coil</keyword>
<feature type="domain" description="Peptidase M3A/M3B catalytic" evidence="8">
    <location>
        <begin position="204"/>
        <end position="579"/>
    </location>
</feature>
<dbReference type="InterPro" id="IPR001567">
    <property type="entry name" value="Pept_M3A_M3B_dom"/>
</dbReference>
<evidence type="ECO:0000256" key="6">
    <source>
        <dbReference type="RuleBase" id="RU003435"/>
    </source>
</evidence>
<name>A0A329MQA3_9BACL</name>
<evidence type="ECO:0000256" key="2">
    <source>
        <dbReference type="ARBA" id="ARBA00022723"/>
    </source>
</evidence>
<keyword evidence="4 6" id="KW-0862">Zinc</keyword>
<evidence type="ECO:0000256" key="3">
    <source>
        <dbReference type="ARBA" id="ARBA00022801"/>
    </source>
</evidence>
<dbReference type="Proteomes" id="UP000250369">
    <property type="component" value="Unassembled WGS sequence"/>
</dbReference>